<dbReference type="EMBL" id="JABDTM020015608">
    <property type="protein sequence ID" value="KAH0819094.1"/>
    <property type="molecule type" value="Genomic_DNA"/>
</dbReference>
<protein>
    <submittedName>
        <fullName evidence="2">Uncharacterized protein</fullName>
    </submittedName>
</protein>
<feature type="coiled-coil region" evidence="1">
    <location>
        <begin position="224"/>
        <end position="251"/>
    </location>
</feature>
<sequence>MDASSQTRKGASSQESLDDKNDICLRGIFKIPPLAPRPVAGTHTFALPSYQYQFHPPDVPYFNSRAKAHSSDSTHSTTREFRVFRNQKSRTSQHIKASELQFSSFFTFPYAFEAILNLGYESAFRVRSILLLGSSSVARLLSQLQKSKIIMVFTRSQTHENPHLDDVEGQDNSVNSQLIMLLSKRERIVSSLGRIRNWFEKNGDASSSAIQVRLRDFANIKVQFDNVQTEVEAVDDQVNELEHENNRQNFKDSYYDLYAALEDAVNKSNSSIAATIAYFNWHRST</sequence>
<keyword evidence="3" id="KW-1185">Reference proteome</keyword>
<reference evidence="2" key="2">
    <citation type="submission" date="2021-08" db="EMBL/GenBank/DDBJ databases">
        <authorList>
            <person name="Eriksson T."/>
        </authorList>
    </citation>
    <scope>NUCLEOTIDE SEQUENCE</scope>
    <source>
        <strain evidence="2">Stoneville</strain>
        <tissue evidence="2">Whole head</tissue>
    </source>
</reference>
<comment type="caution">
    <text evidence="2">The sequence shown here is derived from an EMBL/GenBank/DDBJ whole genome shotgun (WGS) entry which is preliminary data.</text>
</comment>
<evidence type="ECO:0000313" key="3">
    <source>
        <dbReference type="Proteomes" id="UP000719412"/>
    </source>
</evidence>
<proteinExistence type="predicted"/>
<dbReference type="AlphaFoldDB" id="A0A8J6HQZ4"/>
<name>A0A8J6HQZ4_TENMO</name>
<organism evidence="2 3">
    <name type="scientific">Tenebrio molitor</name>
    <name type="common">Yellow mealworm beetle</name>
    <dbReference type="NCBI Taxonomy" id="7067"/>
    <lineage>
        <taxon>Eukaryota</taxon>
        <taxon>Metazoa</taxon>
        <taxon>Ecdysozoa</taxon>
        <taxon>Arthropoda</taxon>
        <taxon>Hexapoda</taxon>
        <taxon>Insecta</taxon>
        <taxon>Pterygota</taxon>
        <taxon>Neoptera</taxon>
        <taxon>Endopterygota</taxon>
        <taxon>Coleoptera</taxon>
        <taxon>Polyphaga</taxon>
        <taxon>Cucujiformia</taxon>
        <taxon>Tenebrionidae</taxon>
        <taxon>Tenebrio</taxon>
    </lineage>
</organism>
<reference evidence="2" key="1">
    <citation type="journal article" date="2020" name="J Insects Food Feed">
        <title>The yellow mealworm (Tenebrio molitor) genome: a resource for the emerging insects as food and feed industry.</title>
        <authorList>
            <person name="Eriksson T."/>
            <person name="Andere A."/>
            <person name="Kelstrup H."/>
            <person name="Emery V."/>
            <person name="Picard C."/>
        </authorList>
    </citation>
    <scope>NUCLEOTIDE SEQUENCE</scope>
    <source>
        <strain evidence="2">Stoneville</strain>
        <tissue evidence="2">Whole head</tissue>
    </source>
</reference>
<gene>
    <name evidence="2" type="ORF">GEV33_003697</name>
</gene>
<keyword evidence="1" id="KW-0175">Coiled coil</keyword>
<accession>A0A8J6HQZ4</accession>
<dbReference type="Proteomes" id="UP000719412">
    <property type="component" value="Unassembled WGS sequence"/>
</dbReference>
<evidence type="ECO:0000256" key="1">
    <source>
        <dbReference type="SAM" id="Coils"/>
    </source>
</evidence>
<evidence type="ECO:0000313" key="2">
    <source>
        <dbReference type="EMBL" id="KAH0819094.1"/>
    </source>
</evidence>